<name>A0A392TCJ3_9FABA</name>
<reference evidence="2 3" key="1">
    <citation type="journal article" date="2018" name="Front. Plant Sci.">
        <title>Red Clover (Trifolium pratense) and Zigzag Clover (T. medium) - A Picture of Genomic Similarities and Differences.</title>
        <authorList>
            <person name="Dluhosova J."/>
            <person name="Istvanek J."/>
            <person name="Nedelnik J."/>
            <person name="Repkova J."/>
        </authorList>
    </citation>
    <scope>NUCLEOTIDE SEQUENCE [LARGE SCALE GENOMIC DNA]</scope>
    <source>
        <strain evidence="3">cv. 10/8</strain>
        <tissue evidence="2">Leaf</tissue>
    </source>
</reference>
<feature type="non-terminal residue" evidence="2">
    <location>
        <position position="1"/>
    </location>
</feature>
<sequence>LEIIFVGKTFQAHLLVMDPQKHPMCSAKGSFEESSEGSSAQRKGILENIPMIDTASRDKTSSHHTHARASRLGGLLFWTGPKAQ</sequence>
<dbReference type="Proteomes" id="UP000265520">
    <property type="component" value="Unassembled WGS sequence"/>
</dbReference>
<evidence type="ECO:0000313" key="3">
    <source>
        <dbReference type="Proteomes" id="UP000265520"/>
    </source>
</evidence>
<accession>A0A392TCJ3</accession>
<proteinExistence type="predicted"/>
<organism evidence="2 3">
    <name type="scientific">Trifolium medium</name>
    <dbReference type="NCBI Taxonomy" id="97028"/>
    <lineage>
        <taxon>Eukaryota</taxon>
        <taxon>Viridiplantae</taxon>
        <taxon>Streptophyta</taxon>
        <taxon>Embryophyta</taxon>
        <taxon>Tracheophyta</taxon>
        <taxon>Spermatophyta</taxon>
        <taxon>Magnoliopsida</taxon>
        <taxon>eudicotyledons</taxon>
        <taxon>Gunneridae</taxon>
        <taxon>Pentapetalae</taxon>
        <taxon>rosids</taxon>
        <taxon>fabids</taxon>
        <taxon>Fabales</taxon>
        <taxon>Fabaceae</taxon>
        <taxon>Papilionoideae</taxon>
        <taxon>50 kb inversion clade</taxon>
        <taxon>NPAAA clade</taxon>
        <taxon>Hologalegina</taxon>
        <taxon>IRL clade</taxon>
        <taxon>Trifolieae</taxon>
        <taxon>Trifolium</taxon>
    </lineage>
</organism>
<dbReference type="AlphaFoldDB" id="A0A392TCJ3"/>
<dbReference type="EMBL" id="LXQA010541339">
    <property type="protein sequence ID" value="MCI58157.1"/>
    <property type="molecule type" value="Genomic_DNA"/>
</dbReference>
<evidence type="ECO:0000256" key="1">
    <source>
        <dbReference type="SAM" id="MobiDB-lite"/>
    </source>
</evidence>
<comment type="caution">
    <text evidence="2">The sequence shown here is derived from an EMBL/GenBank/DDBJ whole genome shotgun (WGS) entry which is preliminary data.</text>
</comment>
<protein>
    <submittedName>
        <fullName evidence="2">Uncharacterized protein</fullName>
    </submittedName>
</protein>
<feature type="region of interest" description="Disordered" evidence="1">
    <location>
        <begin position="26"/>
        <end position="45"/>
    </location>
</feature>
<keyword evidence="3" id="KW-1185">Reference proteome</keyword>
<evidence type="ECO:0000313" key="2">
    <source>
        <dbReference type="EMBL" id="MCI58157.1"/>
    </source>
</evidence>